<dbReference type="EMBL" id="CAACVJ010000054">
    <property type="protein sequence ID" value="VEP12402.1"/>
    <property type="molecule type" value="Genomic_DNA"/>
</dbReference>
<organism evidence="1 2">
    <name type="scientific">Hyella patelloides LEGE 07179</name>
    <dbReference type="NCBI Taxonomy" id="945734"/>
    <lineage>
        <taxon>Bacteria</taxon>
        <taxon>Bacillati</taxon>
        <taxon>Cyanobacteriota</taxon>
        <taxon>Cyanophyceae</taxon>
        <taxon>Pleurocapsales</taxon>
        <taxon>Hyellaceae</taxon>
        <taxon>Hyella</taxon>
    </lineage>
</organism>
<accession>A0A563VLW4</accession>
<gene>
    <name evidence="1" type="ORF">H1P_1470019</name>
</gene>
<protein>
    <submittedName>
        <fullName evidence="1">Uncharacterized protein</fullName>
    </submittedName>
</protein>
<dbReference type="Proteomes" id="UP000320055">
    <property type="component" value="Unassembled WGS sequence"/>
</dbReference>
<dbReference type="OrthoDB" id="570769at2"/>
<proteinExistence type="predicted"/>
<dbReference type="RefSeq" id="WP_144870391.1">
    <property type="nucleotide sequence ID" value="NZ_LR213898.1"/>
</dbReference>
<evidence type="ECO:0000313" key="2">
    <source>
        <dbReference type="Proteomes" id="UP000320055"/>
    </source>
</evidence>
<keyword evidence="2" id="KW-1185">Reference proteome</keyword>
<dbReference type="AlphaFoldDB" id="A0A563VLW4"/>
<name>A0A563VLW4_9CYAN</name>
<reference evidence="1 2" key="1">
    <citation type="submission" date="2019-01" db="EMBL/GenBank/DDBJ databases">
        <authorList>
            <person name="Brito A."/>
        </authorList>
    </citation>
    <scope>NUCLEOTIDE SEQUENCE [LARGE SCALE GENOMIC DNA]</scope>
    <source>
        <strain evidence="1">1</strain>
    </source>
</reference>
<sequence length="250" mass="28910">MTKPDKQNSFPKQNFNSWLNTISSLLGEVSRVEISTMIVDEITEDVFLPYEVYQVIYSISPIYLAELEIDESLCDRYLRLRRQLELQYALLLTDENSIFYSEKTAQDVKRDLPVLAQDTTPWENLPFRLPSPVNSNPAAGNGVLYHLLAEPSFKSILRQLGNIKTALDRRNLRFSASVPSDYTIHSDITYAHTVIQLDGKISHRYASEIIQHPQQQDIVKLHQKGVEAGTKQWHKLFQFVTEIIQRQQKF</sequence>
<evidence type="ECO:0000313" key="1">
    <source>
        <dbReference type="EMBL" id="VEP12402.1"/>
    </source>
</evidence>